<keyword evidence="3" id="KW-1185">Reference proteome</keyword>
<dbReference type="eggNOG" id="COG1788">
    <property type="taxonomic scope" value="Bacteria"/>
</dbReference>
<dbReference type="HOGENOM" id="CLU_019942_2_3_5"/>
<dbReference type="Proteomes" id="UP000004507">
    <property type="component" value="Unassembled WGS sequence"/>
</dbReference>
<dbReference type="AlphaFoldDB" id="A3V8P5"/>
<gene>
    <name evidence="2" type="ORF">SKA53_03669</name>
</gene>
<dbReference type="GO" id="GO:0008410">
    <property type="term" value="F:CoA-transferase activity"/>
    <property type="evidence" value="ECO:0007669"/>
    <property type="project" value="InterPro"/>
</dbReference>
<comment type="caution">
    <text evidence="2">The sequence shown here is derived from an EMBL/GenBank/DDBJ whole genome shotgun (WGS) entry which is preliminary data.</text>
</comment>
<dbReference type="InterPro" id="IPR037171">
    <property type="entry name" value="NagB/RpiA_transferase-like"/>
</dbReference>
<name>A3V8P5_9RHOB</name>
<evidence type="ECO:0000313" key="2">
    <source>
        <dbReference type="EMBL" id="EAQ05476.1"/>
    </source>
</evidence>
<dbReference type="Gene3D" id="3.40.1080.10">
    <property type="entry name" value="Glutaconate Coenzyme A-transferase"/>
    <property type="match status" value="1"/>
</dbReference>
<reference evidence="2 3" key="1">
    <citation type="submission" date="2006-01" db="EMBL/GenBank/DDBJ databases">
        <authorList>
            <person name="Hagstrom A."/>
            <person name="Ferriera S."/>
            <person name="Johnson J."/>
            <person name="Kravitz S."/>
            <person name="Halpern A."/>
            <person name="Remington K."/>
            <person name="Beeson K."/>
            <person name="Tran B."/>
            <person name="Rogers Y.-H."/>
            <person name="Friedman R."/>
            <person name="Venter J.C."/>
        </authorList>
    </citation>
    <scope>NUCLEOTIDE SEQUENCE [LARGE SCALE GENOMIC DNA]</scope>
    <source>
        <strain evidence="2 3">SKA53</strain>
    </source>
</reference>
<dbReference type="SUPFAM" id="SSF100950">
    <property type="entry name" value="NagB/RpiA/CoA transferase-like"/>
    <property type="match status" value="1"/>
</dbReference>
<accession>A3V8P5</accession>
<organism evidence="2 3">
    <name type="scientific">Yoonia vestfoldensis SKA53</name>
    <dbReference type="NCBI Taxonomy" id="314232"/>
    <lineage>
        <taxon>Bacteria</taxon>
        <taxon>Pseudomonadati</taxon>
        <taxon>Pseudomonadota</taxon>
        <taxon>Alphaproteobacteria</taxon>
        <taxon>Rhodobacterales</taxon>
        <taxon>Paracoccaceae</taxon>
        <taxon>Yoonia</taxon>
    </lineage>
</organism>
<dbReference type="STRING" id="314232.SKA53_03669"/>
<proteinExistence type="predicted"/>
<sequence length="77" mass="8640">MKAWKADETGNLVFRKTARNFNPPAAMCGKVCVVEVEEIVPTGSLDPDSIHLPGIYVHRIVQGEHEKRIEQRTVRVA</sequence>
<evidence type="ECO:0000313" key="3">
    <source>
        <dbReference type="Proteomes" id="UP000004507"/>
    </source>
</evidence>
<evidence type="ECO:0000256" key="1">
    <source>
        <dbReference type="ARBA" id="ARBA00022679"/>
    </source>
</evidence>
<dbReference type="Pfam" id="PF01144">
    <property type="entry name" value="CoA_trans"/>
    <property type="match status" value="1"/>
</dbReference>
<dbReference type="PANTHER" id="PTHR13707:SF60">
    <property type="entry name" value="ACETATE COA-TRANSFERASE SUBUNIT ALPHA"/>
    <property type="match status" value="1"/>
</dbReference>
<keyword evidence="1 2" id="KW-0808">Transferase</keyword>
<dbReference type="PANTHER" id="PTHR13707">
    <property type="entry name" value="KETOACID-COENZYME A TRANSFERASE"/>
    <property type="match status" value="1"/>
</dbReference>
<protein>
    <submittedName>
        <fullName evidence="2">3-ketoacid CoA transferase alpha subunit</fullName>
    </submittedName>
</protein>
<dbReference type="InterPro" id="IPR004165">
    <property type="entry name" value="CoA_trans_fam_I"/>
</dbReference>
<dbReference type="EMBL" id="AAMS01000009">
    <property type="protein sequence ID" value="EAQ05476.1"/>
    <property type="molecule type" value="Genomic_DNA"/>
</dbReference>